<dbReference type="GO" id="GO:0015562">
    <property type="term" value="F:efflux transmembrane transporter activity"/>
    <property type="evidence" value="ECO:0007669"/>
    <property type="project" value="TreeGrafter"/>
</dbReference>
<dbReference type="PANTHER" id="PTHR30469:SF38">
    <property type="entry name" value="HLYD FAMILY SECRETION PROTEIN"/>
    <property type="match status" value="1"/>
</dbReference>
<dbReference type="STRING" id="366522.GCA_001548055_01405"/>
<dbReference type="RefSeq" id="WP_060825947.1">
    <property type="nucleotide sequence ID" value="NZ_AP014724.1"/>
</dbReference>
<organism evidence="3 4">
    <name type="scientific">Sulfurospirillum cavolei</name>
    <dbReference type="NCBI Taxonomy" id="366522"/>
    <lineage>
        <taxon>Bacteria</taxon>
        <taxon>Pseudomonadati</taxon>
        <taxon>Campylobacterota</taxon>
        <taxon>Epsilonproteobacteria</taxon>
        <taxon>Campylobacterales</taxon>
        <taxon>Sulfurospirillaceae</taxon>
        <taxon>Sulfurospirillum</taxon>
    </lineage>
</organism>
<evidence type="ECO:0000256" key="1">
    <source>
        <dbReference type="ARBA" id="ARBA00009477"/>
    </source>
</evidence>
<dbReference type="SUPFAM" id="SSF111369">
    <property type="entry name" value="HlyD-like secretion proteins"/>
    <property type="match status" value="1"/>
</dbReference>
<feature type="chain" id="PRO_5013756900" evidence="2">
    <location>
        <begin position="18"/>
        <end position="246"/>
    </location>
</feature>
<dbReference type="Gene3D" id="1.10.287.470">
    <property type="entry name" value="Helix hairpin bin"/>
    <property type="match status" value="1"/>
</dbReference>
<accession>A0A2D3WFZ8</accession>
<dbReference type="AlphaFoldDB" id="A0A2D3WFZ8"/>
<sequence>MKKLLITLCLLLNALYAEDIYATFDVLSDQTSDLGVSVSGVVGTLYVNVGTYAKKGDLLLALQNSEEKQAVESARIAMQSAQKSAEHAQKTYERYAAIADVIDKEKMDNYRYEKDVAALSYQNARTTLAMKEAAFAKTELRAPYDLVITKKQTELGSIVFGGQTTLLSAMNPHMIKLVLKFDEKYWQKVKIGQKFTYKVDGSDKTYEGTIAKLYPSVLSATREMQAEVKAADLMPGLFGNGMIKAE</sequence>
<dbReference type="NCBIfam" id="TIGR01730">
    <property type="entry name" value="RND_mfp"/>
    <property type="match status" value="1"/>
</dbReference>
<dbReference type="PANTHER" id="PTHR30469">
    <property type="entry name" value="MULTIDRUG RESISTANCE PROTEIN MDTA"/>
    <property type="match status" value="1"/>
</dbReference>
<proteinExistence type="inferred from homology"/>
<protein>
    <submittedName>
        <fullName evidence="3">HlyD family secretion protein</fullName>
    </submittedName>
</protein>
<feature type="signal peptide" evidence="2">
    <location>
        <begin position="1"/>
        <end position="17"/>
    </location>
</feature>
<dbReference type="EMBL" id="DLUG01000025">
    <property type="protein sequence ID" value="DAB37206.1"/>
    <property type="molecule type" value="Genomic_DNA"/>
</dbReference>
<name>A0A2D3WFZ8_9BACT</name>
<dbReference type="InterPro" id="IPR006143">
    <property type="entry name" value="RND_pump_MFP"/>
</dbReference>
<evidence type="ECO:0000313" key="3">
    <source>
        <dbReference type="EMBL" id="DAB37206.1"/>
    </source>
</evidence>
<dbReference type="Gene3D" id="2.40.50.100">
    <property type="match status" value="1"/>
</dbReference>
<comment type="caution">
    <text evidence="3">The sequence shown here is derived from an EMBL/GenBank/DDBJ whole genome shotgun (WGS) entry which is preliminary data.</text>
</comment>
<dbReference type="GO" id="GO:1990281">
    <property type="term" value="C:efflux pump complex"/>
    <property type="evidence" value="ECO:0007669"/>
    <property type="project" value="TreeGrafter"/>
</dbReference>
<keyword evidence="2" id="KW-0732">Signal</keyword>
<evidence type="ECO:0000256" key="2">
    <source>
        <dbReference type="SAM" id="SignalP"/>
    </source>
</evidence>
<gene>
    <name evidence="3" type="ORF">CFH80_00790</name>
</gene>
<reference evidence="3 4" key="1">
    <citation type="journal article" date="2017" name="Front. Microbiol.">
        <title>Comparative Genomic Analysis of the Class Epsilonproteobacteria and Proposed Reclassification to Epsilonbacteraeota (phyl. nov.).</title>
        <authorList>
            <person name="Waite D.W."/>
            <person name="Vanwonterghem I."/>
            <person name="Rinke C."/>
            <person name="Parks D.H."/>
            <person name="Zhang Y."/>
            <person name="Takai K."/>
            <person name="Sievert S.M."/>
            <person name="Simon J."/>
            <person name="Campbell B.J."/>
            <person name="Hanson T.E."/>
            <person name="Woyke T."/>
            <person name="Klotz M.G."/>
            <person name="Hugenholtz P."/>
        </authorList>
    </citation>
    <scope>NUCLEOTIDE SEQUENCE [LARGE SCALE GENOMIC DNA]</scope>
    <source>
        <strain evidence="3">UBA11420</strain>
    </source>
</reference>
<evidence type="ECO:0000313" key="4">
    <source>
        <dbReference type="Proteomes" id="UP000231638"/>
    </source>
</evidence>
<dbReference type="Gene3D" id="2.40.30.170">
    <property type="match status" value="1"/>
</dbReference>
<dbReference type="Proteomes" id="UP000231638">
    <property type="component" value="Unassembled WGS sequence"/>
</dbReference>
<comment type="similarity">
    <text evidence="1">Belongs to the membrane fusion protein (MFP) (TC 8.A.1) family.</text>
</comment>